<evidence type="ECO:0000256" key="5">
    <source>
        <dbReference type="ARBA" id="ARBA00022853"/>
    </source>
</evidence>
<evidence type="ECO:0000256" key="6">
    <source>
        <dbReference type="ARBA" id="ARBA00023015"/>
    </source>
</evidence>
<keyword evidence="6" id="KW-0805">Transcription regulation</keyword>
<evidence type="ECO:0000256" key="2">
    <source>
        <dbReference type="ARBA" id="ARBA00021162"/>
    </source>
</evidence>
<evidence type="ECO:0000313" key="10">
    <source>
        <dbReference type="EMBL" id="CAL4071496.1"/>
    </source>
</evidence>
<keyword evidence="7" id="KW-0238">DNA-binding</keyword>
<comment type="caution">
    <text evidence="10">The sequence shown here is derived from an EMBL/GenBank/DDBJ whole genome shotgun (WGS) entry which is preliminary data.</text>
</comment>
<gene>
    <name evidence="10" type="ORF">MNOR_LOCUS8560</name>
</gene>
<dbReference type="GO" id="GO:0045786">
    <property type="term" value="P:negative regulation of cell cycle"/>
    <property type="evidence" value="ECO:0007669"/>
    <property type="project" value="TreeGrafter"/>
</dbReference>
<dbReference type="Proteomes" id="UP001497623">
    <property type="component" value="Unassembled WGS sequence"/>
</dbReference>
<comment type="subcellular location">
    <subcellularLocation>
        <location evidence="1">Nucleus</location>
    </subcellularLocation>
</comment>
<dbReference type="GO" id="GO:0006325">
    <property type="term" value="P:chromatin organization"/>
    <property type="evidence" value="ECO:0007669"/>
    <property type="project" value="UniProtKB-KW"/>
</dbReference>
<dbReference type="Pfam" id="PF05053">
    <property type="entry name" value="Menin"/>
    <property type="match status" value="1"/>
</dbReference>
<dbReference type="GO" id="GO:0035097">
    <property type="term" value="C:histone methyltransferase complex"/>
    <property type="evidence" value="ECO:0007669"/>
    <property type="project" value="TreeGrafter"/>
</dbReference>
<dbReference type="GO" id="GO:0003682">
    <property type="term" value="F:chromatin binding"/>
    <property type="evidence" value="ECO:0007669"/>
    <property type="project" value="TreeGrafter"/>
</dbReference>
<dbReference type="AlphaFoldDB" id="A0AAV2Q8H9"/>
<keyword evidence="4" id="KW-0597">Phosphoprotein</keyword>
<dbReference type="GO" id="GO:0000976">
    <property type="term" value="F:transcription cis-regulatory region binding"/>
    <property type="evidence" value="ECO:0007669"/>
    <property type="project" value="TreeGrafter"/>
</dbReference>
<keyword evidence="9" id="KW-0539">Nucleus</keyword>
<dbReference type="GO" id="GO:0006357">
    <property type="term" value="P:regulation of transcription by RNA polymerase II"/>
    <property type="evidence" value="ECO:0007669"/>
    <property type="project" value="TreeGrafter"/>
</dbReference>
<evidence type="ECO:0000256" key="1">
    <source>
        <dbReference type="ARBA" id="ARBA00004123"/>
    </source>
</evidence>
<dbReference type="GO" id="GO:0000403">
    <property type="term" value="F:Y-form DNA binding"/>
    <property type="evidence" value="ECO:0007669"/>
    <property type="project" value="TreeGrafter"/>
</dbReference>
<dbReference type="EMBL" id="CAXKWB010004002">
    <property type="protein sequence ID" value="CAL4071496.1"/>
    <property type="molecule type" value="Genomic_DNA"/>
</dbReference>
<evidence type="ECO:0000313" key="11">
    <source>
        <dbReference type="Proteomes" id="UP001497623"/>
    </source>
</evidence>
<dbReference type="PANTHER" id="PTHR12693:SF3">
    <property type="entry name" value="MENIN"/>
    <property type="match status" value="1"/>
</dbReference>
<accession>A0AAV2Q8H9</accession>
<evidence type="ECO:0000256" key="9">
    <source>
        <dbReference type="ARBA" id="ARBA00023242"/>
    </source>
</evidence>
<evidence type="ECO:0000256" key="3">
    <source>
        <dbReference type="ARBA" id="ARBA00022491"/>
    </source>
</evidence>
<proteinExistence type="predicted"/>
<keyword evidence="11" id="KW-1185">Reference proteome</keyword>
<evidence type="ECO:0000256" key="4">
    <source>
        <dbReference type="ARBA" id="ARBA00022553"/>
    </source>
</evidence>
<sequence length="555" mass="63423">MHRRGSKYQTFFIVCNKDSVKLVKIDACNQHACEATTTWHLILKYLTPTLQQMTRQLEQEKRKKPASYNPENTIFSIELLKKVESMNVKFVAIIGGYLQLASLRNGKYNQKNVMSLRVIQSDRHSYLNNYCTYKVQKHKKQAFLGMSCAKLDSSGTTLAVVAACQALGYYDVHLALSEDHTWVVFGENGQHSVEVTWHGKGNEDKRGIPVTYDVYNKSWLYVNGQPVICNRHMEVATIVSNMNPGINATTDSEEVMLLQQALLWLLYREGHLQRYPMAIDNLGDLEEMMPTSGSVPPTKMYEEAIRSAVKCYENQHVYPYTYLGGYCYRNKLYKQALRHWAKAASVIKNVHQNLLHKQFVQISDRSLSQISRLTIPSVGQCDLLNDPECFAYLLEFYDGICEWEEGSATPVLHIGWAKALFNTIAKFDAHVRSHVKIRCIDHQEDDDEIVSDMKTSDMIDADHKTPSQDQNGNMASSPFSFFVEEHCGNYDSSSVEHTPVSLTKRQIYEHILSDKVSSYTCLLQVNNKIMVTMTKKRGDVECNQTGRSKRTRRDG</sequence>
<keyword evidence="5" id="KW-0156">Chromatin regulator</keyword>
<organism evidence="10 11">
    <name type="scientific">Meganyctiphanes norvegica</name>
    <name type="common">Northern krill</name>
    <name type="synonym">Thysanopoda norvegica</name>
    <dbReference type="NCBI Taxonomy" id="48144"/>
    <lineage>
        <taxon>Eukaryota</taxon>
        <taxon>Metazoa</taxon>
        <taxon>Ecdysozoa</taxon>
        <taxon>Arthropoda</taxon>
        <taxon>Crustacea</taxon>
        <taxon>Multicrustacea</taxon>
        <taxon>Malacostraca</taxon>
        <taxon>Eumalacostraca</taxon>
        <taxon>Eucarida</taxon>
        <taxon>Euphausiacea</taxon>
        <taxon>Euphausiidae</taxon>
        <taxon>Meganyctiphanes</taxon>
    </lineage>
</organism>
<dbReference type="GO" id="GO:0008285">
    <property type="term" value="P:negative regulation of cell population proliferation"/>
    <property type="evidence" value="ECO:0007669"/>
    <property type="project" value="TreeGrafter"/>
</dbReference>
<keyword evidence="3" id="KW-0678">Repressor</keyword>
<name>A0AAV2Q8H9_MEGNR</name>
<evidence type="ECO:0000256" key="7">
    <source>
        <dbReference type="ARBA" id="ARBA00023125"/>
    </source>
</evidence>
<keyword evidence="8" id="KW-0804">Transcription</keyword>
<protein>
    <recommendedName>
        <fullName evidence="2">Menin</fullName>
    </recommendedName>
</protein>
<feature type="non-terminal residue" evidence="10">
    <location>
        <position position="555"/>
    </location>
</feature>
<reference evidence="10 11" key="1">
    <citation type="submission" date="2024-05" db="EMBL/GenBank/DDBJ databases">
        <authorList>
            <person name="Wallberg A."/>
        </authorList>
    </citation>
    <scope>NUCLEOTIDE SEQUENCE [LARGE SCALE GENOMIC DNA]</scope>
</reference>
<dbReference type="InterPro" id="IPR007747">
    <property type="entry name" value="Menin"/>
</dbReference>
<dbReference type="GO" id="GO:0000785">
    <property type="term" value="C:chromatin"/>
    <property type="evidence" value="ECO:0007669"/>
    <property type="project" value="TreeGrafter"/>
</dbReference>
<evidence type="ECO:0000256" key="8">
    <source>
        <dbReference type="ARBA" id="ARBA00023163"/>
    </source>
</evidence>
<dbReference type="PANTHER" id="PTHR12693">
    <property type="entry name" value="MENIN"/>
    <property type="match status" value="1"/>
</dbReference>